<dbReference type="EMBL" id="JAVDWE010000026">
    <property type="protein sequence ID" value="MDR7097451.1"/>
    <property type="molecule type" value="Genomic_DNA"/>
</dbReference>
<comment type="caution">
    <text evidence="7">The sequence shown here is derived from an EMBL/GenBank/DDBJ whole genome shotgun (WGS) entry which is preliminary data.</text>
</comment>
<comment type="subcellular location">
    <subcellularLocation>
        <location evidence="1">Cell membrane</location>
        <topology evidence="1">Multi-pass membrane protein</topology>
    </subcellularLocation>
</comment>
<evidence type="ECO:0000256" key="5">
    <source>
        <dbReference type="ARBA" id="ARBA00023136"/>
    </source>
</evidence>
<organism evidence="7 8">
    <name type="scientific">Hydrogenophaga laconesensis</name>
    <dbReference type="NCBI Taxonomy" id="1805971"/>
    <lineage>
        <taxon>Bacteria</taxon>
        <taxon>Pseudomonadati</taxon>
        <taxon>Pseudomonadota</taxon>
        <taxon>Betaproteobacteria</taxon>
        <taxon>Burkholderiales</taxon>
        <taxon>Comamonadaceae</taxon>
        <taxon>Hydrogenophaga</taxon>
    </lineage>
</organism>
<keyword evidence="4 6" id="KW-1133">Transmembrane helix</keyword>
<reference evidence="7 8" key="1">
    <citation type="submission" date="2023-07" db="EMBL/GenBank/DDBJ databases">
        <title>Sorghum-associated microbial communities from plants grown in Nebraska, USA.</title>
        <authorList>
            <person name="Schachtman D."/>
        </authorList>
    </citation>
    <scope>NUCLEOTIDE SEQUENCE [LARGE SCALE GENOMIC DNA]</scope>
    <source>
        <strain evidence="7 8">BE240</strain>
    </source>
</reference>
<feature type="transmembrane region" description="Helical" evidence="6">
    <location>
        <begin position="272"/>
        <end position="305"/>
    </location>
</feature>
<keyword evidence="3 6" id="KW-0812">Transmembrane</keyword>
<feature type="transmembrane region" description="Helical" evidence="6">
    <location>
        <begin position="397"/>
        <end position="415"/>
    </location>
</feature>
<protein>
    <submittedName>
        <fullName evidence="7">Branched-chain amino acid transport system permease protein</fullName>
    </submittedName>
</protein>
<dbReference type="InterPro" id="IPR001851">
    <property type="entry name" value="ABC_transp_permease"/>
</dbReference>
<evidence type="ECO:0000256" key="4">
    <source>
        <dbReference type="ARBA" id="ARBA00022989"/>
    </source>
</evidence>
<dbReference type="PANTHER" id="PTHR30482">
    <property type="entry name" value="HIGH-AFFINITY BRANCHED-CHAIN AMINO ACID TRANSPORT SYSTEM PERMEASE"/>
    <property type="match status" value="1"/>
</dbReference>
<feature type="transmembrane region" description="Helical" evidence="6">
    <location>
        <begin position="25"/>
        <end position="45"/>
    </location>
</feature>
<gene>
    <name evidence="7" type="ORF">J2X09_005227</name>
</gene>
<evidence type="ECO:0000313" key="7">
    <source>
        <dbReference type="EMBL" id="MDR7097451.1"/>
    </source>
</evidence>
<dbReference type="RefSeq" id="WP_310309819.1">
    <property type="nucleotide sequence ID" value="NZ_JAVDWE010000026.1"/>
</dbReference>
<feature type="transmembrane region" description="Helical" evidence="6">
    <location>
        <begin position="348"/>
        <end position="369"/>
    </location>
</feature>
<feature type="transmembrane region" description="Helical" evidence="6">
    <location>
        <begin position="51"/>
        <end position="70"/>
    </location>
</feature>
<feature type="transmembrane region" description="Helical" evidence="6">
    <location>
        <begin position="236"/>
        <end position="260"/>
    </location>
</feature>
<feature type="transmembrane region" description="Helical" evidence="6">
    <location>
        <begin position="187"/>
        <end position="205"/>
    </location>
</feature>
<keyword evidence="5 6" id="KW-0472">Membrane</keyword>
<accession>A0ABU1VIY6</accession>
<name>A0ABU1VIY6_9BURK</name>
<evidence type="ECO:0000256" key="3">
    <source>
        <dbReference type="ARBA" id="ARBA00022692"/>
    </source>
</evidence>
<evidence type="ECO:0000313" key="8">
    <source>
        <dbReference type="Proteomes" id="UP001265550"/>
    </source>
</evidence>
<feature type="transmembrane region" description="Helical" evidence="6">
    <location>
        <begin position="82"/>
        <end position="105"/>
    </location>
</feature>
<evidence type="ECO:0000256" key="1">
    <source>
        <dbReference type="ARBA" id="ARBA00004651"/>
    </source>
</evidence>
<dbReference type="InterPro" id="IPR043428">
    <property type="entry name" value="LivM-like"/>
</dbReference>
<sequence>MQVLTQESAMTRSDSRRELHPAESWRHLGVWFAYAAAICLAPLLFPGGGAIALLSQIGTAIVFGLSYNVLLGQGGMLSFGHAVYFGLGACAAAHGMNAAAAGSIWMPVWMAPLVGALCALLVACVLGVVTTRRAGTSFAMITFGIGELVYVMATMFPSTFGGETGISTDRMYGTPVLGASFGSALQAYYLMAIWLFLATLALYLFTLSPLGRVLNAVRDNPTRVQMLGYDPQKIRYRAMLVSAFFAGMAGALFTINFETVTSETLSAHQSGAVLLFTFIGGTTVFWGPVVGAVVGTVLAVSVAAWTPAWPLYLGLFFVLVVKFAPGGIAGIALLLWRAGRTGLLRRAAWPLALVVSSAIVSIAGLIGVIEMTYSLTLGDVASRSTALRDLLKPESSLSWMVVVALTVLSAVGFLVSRRWLLSRWVEVVDRAPDAGMGTSHE</sequence>
<keyword evidence="8" id="KW-1185">Reference proteome</keyword>
<keyword evidence="2" id="KW-1003">Cell membrane</keyword>
<evidence type="ECO:0000256" key="2">
    <source>
        <dbReference type="ARBA" id="ARBA00022475"/>
    </source>
</evidence>
<feature type="transmembrane region" description="Helical" evidence="6">
    <location>
        <begin position="111"/>
        <end position="130"/>
    </location>
</feature>
<proteinExistence type="predicted"/>
<dbReference type="Pfam" id="PF02653">
    <property type="entry name" value="BPD_transp_2"/>
    <property type="match status" value="1"/>
</dbReference>
<evidence type="ECO:0000256" key="6">
    <source>
        <dbReference type="SAM" id="Phobius"/>
    </source>
</evidence>
<feature type="transmembrane region" description="Helical" evidence="6">
    <location>
        <begin position="311"/>
        <end position="336"/>
    </location>
</feature>
<dbReference type="CDD" id="cd06581">
    <property type="entry name" value="TM_PBP1_LivM_like"/>
    <property type="match status" value="1"/>
</dbReference>
<dbReference type="PANTHER" id="PTHR30482:SF17">
    <property type="entry name" value="ABC TRANSPORTER ATP-BINDING PROTEIN"/>
    <property type="match status" value="1"/>
</dbReference>
<dbReference type="Proteomes" id="UP001265550">
    <property type="component" value="Unassembled WGS sequence"/>
</dbReference>